<feature type="signal peptide" evidence="1">
    <location>
        <begin position="1"/>
        <end position="31"/>
    </location>
</feature>
<dbReference type="EMBL" id="OBEA01000007">
    <property type="protein sequence ID" value="SNY56939.1"/>
    <property type="molecule type" value="Genomic_DNA"/>
</dbReference>
<gene>
    <name evidence="2" type="ORF">CVM39_04830</name>
    <name evidence="3" type="ORF">SAMN06297129_3296</name>
</gene>
<accession>A0A285J9D3</accession>
<dbReference type="Gene3D" id="2.40.50.870">
    <property type="entry name" value="Protein of unknown function (DUF3299)"/>
    <property type="match status" value="1"/>
</dbReference>
<dbReference type="EMBL" id="PGTD01000012">
    <property type="protein sequence ID" value="PJE30775.1"/>
    <property type="molecule type" value="Genomic_DNA"/>
</dbReference>
<evidence type="ECO:0000313" key="2">
    <source>
        <dbReference type="EMBL" id="PJE30775.1"/>
    </source>
</evidence>
<keyword evidence="1" id="KW-0732">Signal</keyword>
<evidence type="ECO:0000313" key="4">
    <source>
        <dbReference type="Proteomes" id="UP000231655"/>
    </source>
</evidence>
<evidence type="ECO:0000313" key="3">
    <source>
        <dbReference type="EMBL" id="SNY56939.1"/>
    </source>
</evidence>
<evidence type="ECO:0000313" key="5">
    <source>
        <dbReference type="Proteomes" id="UP000231702"/>
    </source>
</evidence>
<dbReference type="AlphaFoldDB" id="A0A285J9D3"/>
<dbReference type="OrthoDB" id="9812956at2"/>
<reference evidence="2 5" key="2">
    <citation type="journal article" date="2018" name="Int. J. Syst. Evol. Microbiol.">
        <title>Pseudooceanicola lipolyticus sp. nov., a marine alphaproteobacterium, reclassification of Oceanicola flagellatus as Pseudooceanicola flagellatus comb. nov. and emended description of the genus Pseudooceanicola.</title>
        <authorList>
            <person name="Huang M.-M."/>
            <person name="Guo L.-L."/>
            <person name="Wu Y.-H."/>
            <person name="Lai Q.-L."/>
            <person name="Shao Z.-Z."/>
            <person name="Wang C.-S."/>
            <person name="Wu M."/>
            <person name="Xu X.-W."/>
        </authorList>
    </citation>
    <scope>NUCLEOTIDE SEQUENCE [LARGE SCALE GENOMIC DNA]</scope>
    <source>
        <strain evidence="2 5">Ar-45</strain>
    </source>
</reference>
<evidence type="ECO:0000256" key="1">
    <source>
        <dbReference type="SAM" id="SignalP"/>
    </source>
</evidence>
<dbReference type="Proteomes" id="UP000231655">
    <property type="component" value="Unassembled WGS sequence"/>
</dbReference>
<reference evidence="3 4" key="1">
    <citation type="submission" date="2017-09" db="EMBL/GenBank/DDBJ databases">
        <authorList>
            <person name="Ehlers B."/>
            <person name="Leendertz F.H."/>
        </authorList>
    </citation>
    <scope>NUCLEOTIDE SEQUENCE [LARGE SCALE GENOMIC DNA]</scope>
    <source>
        <strain evidence="3 4">CGMCC 1.12662</strain>
    </source>
</reference>
<protein>
    <submittedName>
        <fullName evidence="2">DUF3299 domain-containing protein</fullName>
    </submittedName>
</protein>
<dbReference type="InterPro" id="IPR006311">
    <property type="entry name" value="TAT_signal"/>
</dbReference>
<keyword evidence="5" id="KW-1185">Reference proteome</keyword>
<dbReference type="RefSeq" id="WP_097147003.1">
    <property type="nucleotide sequence ID" value="NZ_OBEA01000007.1"/>
</dbReference>
<organism evidence="3 4">
    <name type="scientific">Pseudooceanicola antarcticus</name>
    <dbReference type="NCBI Taxonomy" id="1247613"/>
    <lineage>
        <taxon>Bacteria</taxon>
        <taxon>Pseudomonadati</taxon>
        <taxon>Pseudomonadota</taxon>
        <taxon>Alphaproteobacteria</taxon>
        <taxon>Rhodobacterales</taxon>
        <taxon>Paracoccaceae</taxon>
        <taxon>Pseudooceanicola</taxon>
    </lineage>
</organism>
<dbReference type="Proteomes" id="UP000231702">
    <property type="component" value="Unassembled WGS sequence"/>
</dbReference>
<dbReference type="Pfam" id="PF11736">
    <property type="entry name" value="DUF3299"/>
    <property type="match status" value="1"/>
</dbReference>
<dbReference type="PROSITE" id="PS51318">
    <property type="entry name" value="TAT"/>
    <property type="match status" value="1"/>
</dbReference>
<name>A0A285J9D3_9RHOB</name>
<feature type="chain" id="PRO_5012560767" evidence="1">
    <location>
        <begin position="32"/>
        <end position="174"/>
    </location>
</feature>
<sequence length="174" mass="19112">MTSSLASPAFTRRRMLTLGSALALAPRVALAQSPRTIAWRDLIPEGVDYPEVVADGEIDVEADTWKPVWDENALQLNTRLEGELIRMPGFIIPLETRAGGITEFILAPFVGACIHVPPPPPNQLVYIKTDKPLQGTGLWTAIWVTGQLEISASSTELAEIGYRMTSPEIEIYEL</sequence>
<dbReference type="InterPro" id="IPR021727">
    <property type="entry name" value="DUF3299"/>
</dbReference>
<proteinExistence type="predicted"/>